<organism evidence="2">
    <name type="scientific">marine metagenome</name>
    <dbReference type="NCBI Taxonomy" id="408172"/>
    <lineage>
        <taxon>unclassified sequences</taxon>
        <taxon>metagenomes</taxon>
        <taxon>ecological metagenomes</taxon>
    </lineage>
</organism>
<feature type="region of interest" description="Disordered" evidence="1">
    <location>
        <begin position="1"/>
        <end position="20"/>
    </location>
</feature>
<reference evidence="2" key="1">
    <citation type="submission" date="2018-05" db="EMBL/GenBank/DDBJ databases">
        <authorList>
            <person name="Lanie J.A."/>
            <person name="Ng W.-L."/>
            <person name="Kazmierczak K.M."/>
            <person name="Andrzejewski T.M."/>
            <person name="Davidsen T.M."/>
            <person name="Wayne K.J."/>
            <person name="Tettelin H."/>
            <person name="Glass J.I."/>
            <person name="Rusch D."/>
            <person name="Podicherti R."/>
            <person name="Tsui H.-C.T."/>
            <person name="Winkler M.E."/>
        </authorList>
    </citation>
    <scope>NUCLEOTIDE SEQUENCE</scope>
</reference>
<sequence length="44" mass="5193">MKGFHPPQSEMKKHNDLSKTKETLHVVESIVKVERILICEKIYK</sequence>
<feature type="compositionally biased region" description="Basic and acidic residues" evidence="1">
    <location>
        <begin position="10"/>
        <end position="20"/>
    </location>
</feature>
<evidence type="ECO:0000256" key="1">
    <source>
        <dbReference type="SAM" id="MobiDB-lite"/>
    </source>
</evidence>
<gene>
    <name evidence="2" type="ORF">METZ01_LOCUS150709</name>
</gene>
<accession>A0A382A8J0</accession>
<dbReference type="AlphaFoldDB" id="A0A382A8J0"/>
<evidence type="ECO:0000313" key="2">
    <source>
        <dbReference type="EMBL" id="SVA97855.1"/>
    </source>
</evidence>
<name>A0A382A8J0_9ZZZZ</name>
<proteinExistence type="predicted"/>
<dbReference type="EMBL" id="UINC01024371">
    <property type="protein sequence ID" value="SVA97855.1"/>
    <property type="molecule type" value="Genomic_DNA"/>
</dbReference>
<protein>
    <submittedName>
        <fullName evidence="2">Uncharacterized protein</fullName>
    </submittedName>
</protein>